<feature type="region of interest" description="Disordered" evidence="1">
    <location>
        <begin position="236"/>
        <end position="322"/>
    </location>
</feature>
<proteinExistence type="predicted"/>
<dbReference type="Proteomes" id="UP000320338">
    <property type="component" value="Unassembled WGS sequence"/>
</dbReference>
<keyword evidence="2" id="KW-1133">Transmembrane helix</keyword>
<keyword evidence="2" id="KW-0472">Membrane</keyword>
<evidence type="ECO:0000313" key="4">
    <source>
        <dbReference type="Proteomes" id="UP000320338"/>
    </source>
</evidence>
<reference evidence="3 4" key="1">
    <citation type="submission" date="2019-06" db="EMBL/GenBank/DDBJ databases">
        <title>Whole genome shotgun sequence of Pseudonocardia hydrocarbonoxydans NBRC 14498.</title>
        <authorList>
            <person name="Hosoyama A."/>
            <person name="Uohara A."/>
            <person name="Ohji S."/>
            <person name="Ichikawa N."/>
        </authorList>
    </citation>
    <scope>NUCLEOTIDE SEQUENCE [LARGE SCALE GENOMIC DNA]</scope>
    <source>
        <strain evidence="3 4">NBRC 14498</strain>
    </source>
</reference>
<comment type="caution">
    <text evidence="3">The sequence shown here is derived from an EMBL/GenBank/DDBJ whole genome shotgun (WGS) entry which is preliminary data.</text>
</comment>
<feature type="transmembrane region" description="Helical" evidence="2">
    <location>
        <begin position="51"/>
        <end position="71"/>
    </location>
</feature>
<sequence>MTQQPESNSTAATSTTDHQLRPGPARLLALGAAALVVVIYLLGFFDEFTFTGSLAGALVIGGGLLAGAAVLPKVGRVLVPAVVLLFTGTLQLLQAVTSSAGQDFGGGPSALLVVGLVLAFVASGLAAGAMLMDAGVLKAPAHRPATPPGYGGQQYGGYGQQPPGYGGQQYGGYGQQPGYGPGYGQQQPGYGYGAQPGVQPSGPQPSGPQGPGAAPGGQPGYGQAYGQAAGYGGAGYAAGQGADPGQSATEATSALPAPGSAEAGSGWYSGSGSATTEVSSSASTPVSGTPVTPPEGAPAAEADQGRAEETRFITPDEQSRPG</sequence>
<organism evidence="3 4">
    <name type="scientific">Pseudonocardia hydrocarbonoxydans</name>
    <dbReference type="NCBI Taxonomy" id="76726"/>
    <lineage>
        <taxon>Bacteria</taxon>
        <taxon>Bacillati</taxon>
        <taxon>Actinomycetota</taxon>
        <taxon>Actinomycetes</taxon>
        <taxon>Pseudonocardiales</taxon>
        <taxon>Pseudonocardiaceae</taxon>
        <taxon>Pseudonocardia</taxon>
    </lineage>
</organism>
<feature type="transmembrane region" description="Helical" evidence="2">
    <location>
        <begin position="109"/>
        <end position="132"/>
    </location>
</feature>
<name>A0A4Y3WNG8_9PSEU</name>
<keyword evidence="4" id="KW-1185">Reference proteome</keyword>
<dbReference type="InterPro" id="IPR035166">
    <property type="entry name" value="DUF5336"/>
</dbReference>
<feature type="transmembrane region" description="Helical" evidence="2">
    <location>
        <begin position="27"/>
        <end position="45"/>
    </location>
</feature>
<accession>A0A4Y3WNG8</accession>
<dbReference type="EMBL" id="BJNG01000018">
    <property type="protein sequence ID" value="GEC20413.1"/>
    <property type="molecule type" value="Genomic_DNA"/>
</dbReference>
<feature type="compositionally biased region" description="Gly residues" evidence="1">
    <location>
        <begin position="209"/>
        <end position="220"/>
    </location>
</feature>
<feature type="region of interest" description="Disordered" evidence="1">
    <location>
        <begin position="166"/>
        <end position="221"/>
    </location>
</feature>
<dbReference type="Pfam" id="PF17270">
    <property type="entry name" value="DUF5336"/>
    <property type="match status" value="1"/>
</dbReference>
<gene>
    <name evidence="3" type="ORF">PHY01_26960</name>
</gene>
<dbReference type="RefSeq" id="WP_141278956.1">
    <property type="nucleotide sequence ID" value="NZ_BAAARZ010000070.1"/>
</dbReference>
<evidence type="ECO:0008006" key="5">
    <source>
        <dbReference type="Google" id="ProtNLM"/>
    </source>
</evidence>
<feature type="compositionally biased region" description="Low complexity" evidence="1">
    <location>
        <begin position="259"/>
        <end position="290"/>
    </location>
</feature>
<evidence type="ECO:0000313" key="3">
    <source>
        <dbReference type="EMBL" id="GEC20413.1"/>
    </source>
</evidence>
<feature type="compositionally biased region" description="Gly residues" evidence="1">
    <location>
        <begin position="166"/>
        <end position="183"/>
    </location>
</feature>
<feature type="compositionally biased region" description="Low complexity" evidence="1">
    <location>
        <begin position="184"/>
        <end position="201"/>
    </location>
</feature>
<feature type="transmembrane region" description="Helical" evidence="2">
    <location>
        <begin position="78"/>
        <end position="97"/>
    </location>
</feature>
<dbReference type="AlphaFoldDB" id="A0A4Y3WNG8"/>
<evidence type="ECO:0000256" key="1">
    <source>
        <dbReference type="SAM" id="MobiDB-lite"/>
    </source>
</evidence>
<keyword evidence="2" id="KW-0812">Transmembrane</keyword>
<evidence type="ECO:0000256" key="2">
    <source>
        <dbReference type="SAM" id="Phobius"/>
    </source>
</evidence>
<protein>
    <recommendedName>
        <fullName evidence="5">34 kDa antigenic protein</fullName>
    </recommendedName>
</protein>